<dbReference type="EMBL" id="JACGWN010000001">
    <property type="protein sequence ID" value="KAL0463298.1"/>
    <property type="molecule type" value="Genomic_DNA"/>
</dbReference>
<feature type="domain" description="HTH CENPB-type" evidence="2">
    <location>
        <begin position="1"/>
        <end position="45"/>
    </location>
</feature>
<dbReference type="InterPro" id="IPR006600">
    <property type="entry name" value="HTH_CenpB_DNA-bd_dom"/>
</dbReference>
<dbReference type="Pfam" id="PF03221">
    <property type="entry name" value="HTH_Tnp_Tc5"/>
    <property type="match status" value="1"/>
</dbReference>
<reference evidence="3" key="2">
    <citation type="journal article" date="2024" name="Plant">
        <title>Genomic evolution and insights into agronomic trait innovations of Sesamum species.</title>
        <authorList>
            <person name="Miao H."/>
            <person name="Wang L."/>
            <person name="Qu L."/>
            <person name="Liu H."/>
            <person name="Sun Y."/>
            <person name="Le M."/>
            <person name="Wang Q."/>
            <person name="Wei S."/>
            <person name="Zheng Y."/>
            <person name="Lin W."/>
            <person name="Duan Y."/>
            <person name="Cao H."/>
            <person name="Xiong S."/>
            <person name="Wang X."/>
            <person name="Wei L."/>
            <person name="Li C."/>
            <person name="Ma Q."/>
            <person name="Ju M."/>
            <person name="Zhao R."/>
            <person name="Li G."/>
            <person name="Mu C."/>
            <person name="Tian Q."/>
            <person name="Mei H."/>
            <person name="Zhang T."/>
            <person name="Gao T."/>
            <person name="Zhang H."/>
        </authorList>
    </citation>
    <scope>NUCLEOTIDE SEQUENCE</scope>
    <source>
        <strain evidence="3">KEN1</strain>
    </source>
</reference>
<accession>A0AAW2YC53</accession>
<sequence>MTGELILEKAKDIMKLLHPQHPPEHQFSQGWLEKFKVRHGIKSFRRFGESGSVDMQDMEIKLEAIREKINQFSMKDLFNLDET</sequence>
<dbReference type="GO" id="GO:0003677">
    <property type="term" value="F:DNA binding"/>
    <property type="evidence" value="ECO:0007669"/>
    <property type="project" value="UniProtKB-KW"/>
</dbReference>
<dbReference type="AlphaFoldDB" id="A0AAW2YC53"/>
<proteinExistence type="predicted"/>
<dbReference type="PROSITE" id="PS51253">
    <property type="entry name" value="HTH_CENPB"/>
    <property type="match status" value="1"/>
</dbReference>
<evidence type="ECO:0000313" key="3">
    <source>
        <dbReference type="EMBL" id="KAL0463298.1"/>
    </source>
</evidence>
<dbReference type="Gene3D" id="1.10.10.60">
    <property type="entry name" value="Homeodomain-like"/>
    <property type="match status" value="1"/>
</dbReference>
<evidence type="ECO:0000259" key="2">
    <source>
        <dbReference type="PROSITE" id="PS51253"/>
    </source>
</evidence>
<name>A0AAW2YC53_9LAMI</name>
<feature type="non-terminal residue" evidence="3">
    <location>
        <position position="83"/>
    </location>
</feature>
<evidence type="ECO:0000256" key="1">
    <source>
        <dbReference type="ARBA" id="ARBA00023125"/>
    </source>
</evidence>
<protein>
    <recommendedName>
        <fullName evidence="2">HTH CENPB-type domain-containing protein</fullName>
    </recommendedName>
</protein>
<reference evidence="3" key="1">
    <citation type="submission" date="2020-06" db="EMBL/GenBank/DDBJ databases">
        <authorList>
            <person name="Li T."/>
            <person name="Hu X."/>
            <person name="Zhang T."/>
            <person name="Song X."/>
            <person name="Zhang H."/>
            <person name="Dai N."/>
            <person name="Sheng W."/>
            <person name="Hou X."/>
            <person name="Wei L."/>
        </authorList>
    </citation>
    <scope>NUCLEOTIDE SEQUENCE</scope>
    <source>
        <strain evidence="3">KEN1</strain>
        <tissue evidence="3">Leaf</tissue>
    </source>
</reference>
<dbReference type="SUPFAM" id="SSF46689">
    <property type="entry name" value="Homeodomain-like"/>
    <property type="match status" value="1"/>
</dbReference>
<dbReference type="InterPro" id="IPR009057">
    <property type="entry name" value="Homeodomain-like_sf"/>
</dbReference>
<organism evidence="3">
    <name type="scientific">Sesamum latifolium</name>
    <dbReference type="NCBI Taxonomy" id="2727402"/>
    <lineage>
        <taxon>Eukaryota</taxon>
        <taxon>Viridiplantae</taxon>
        <taxon>Streptophyta</taxon>
        <taxon>Embryophyta</taxon>
        <taxon>Tracheophyta</taxon>
        <taxon>Spermatophyta</taxon>
        <taxon>Magnoliopsida</taxon>
        <taxon>eudicotyledons</taxon>
        <taxon>Gunneridae</taxon>
        <taxon>Pentapetalae</taxon>
        <taxon>asterids</taxon>
        <taxon>lamiids</taxon>
        <taxon>Lamiales</taxon>
        <taxon>Pedaliaceae</taxon>
        <taxon>Sesamum</taxon>
    </lineage>
</organism>
<keyword evidence="1" id="KW-0238">DNA-binding</keyword>
<gene>
    <name evidence="3" type="ORF">Slati_0217400</name>
</gene>
<comment type="caution">
    <text evidence="3">The sequence shown here is derived from an EMBL/GenBank/DDBJ whole genome shotgun (WGS) entry which is preliminary data.</text>
</comment>